<evidence type="ECO:0000313" key="2">
    <source>
        <dbReference type="EMBL" id="PEN04626.1"/>
    </source>
</evidence>
<feature type="region of interest" description="Disordered" evidence="1">
    <location>
        <begin position="99"/>
        <end position="158"/>
    </location>
</feature>
<keyword evidence="3" id="KW-1185">Reference proteome</keyword>
<gene>
    <name evidence="2" type="ORF">CRI93_14900</name>
</gene>
<comment type="caution">
    <text evidence="2">The sequence shown here is derived from an EMBL/GenBank/DDBJ whole genome shotgun (WGS) entry which is preliminary data.</text>
</comment>
<accession>A0A2H3NWY7</accession>
<feature type="compositionally biased region" description="Basic residues" evidence="1">
    <location>
        <begin position="131"/>
        <end position="141"/>
    </location>
</feature>
<dbReference type="EMBL" id="PDEP01000025">
    <property type="protein sequence ID" value="PEN04626.1"/>
    <property type="molecule type" value="Genomic_DNA"/>
</dbReference>
<dbReference type="AlphaFoldDB" id="A0A2H3NWY7"/>
<dbReference type="OrthoDB" id="3882at2"/>
<name>A0A2H3NWY7_9BACT</name>
<evidence type="ECO:0008006" key="4">
    <source>
        <dbReference type="Google" id="ProtNLM"/>
    </source>
</evidence>
<dbReference type="InterPro" id="IPR036388">
    <property type="entry name" value="WH-like_DNA-bd_sf"/>
</dbReference>
<organism evidence="2 3">
    <name type="scientific">Longimonas halophila</name>
    <dbReference type="NCBI Taxonomy" id="1469170"/>
    <lineage>
        <taxon>Bacteria</taxon>
        <taxon>Pseudomonadati</taxon>
        <taxon>Rhodothermota</taxon>
        <taxon>Rhodothermia</taxon>
        <taxon>Rhodothermales</taxon>
        <taxon>Salisaetaceae</taxon>
        <taxon>Longimonas</taxon>
    </lineage>
</organism>
<evidence type="ECO:0000256" key="1">
    <source>
        <dbReference type="SAM" id="MobiDB-lite"/>
    </source>
</evidence>
<dbReference type="Pfam" id="PF13730">
    <property type="entry name" value="HTH_36"/>
    <property type="match status" value="1"/>
</dbReference>
<evidence type="ECO:0000313" key="3">
    <source>
        <dbReference type="Proteomes" id="UP000221024"/>
    </source>
</evidence>
<dbReference type="Proteomes" id="UP000221024">
    <property type="component" value="Unassembled WGS sequence"/>
</dbReference>
<dbReference type="RefSeq" id="WP_098063508.1">
    <property type="nucleotide sequence ID" value="NZ_PDEP01000025.1"/>
</dbReference>
<protein>
    <recommendedName>
        <fullName evidence="4">Helix-turn-helix domain-containing protein</fullName>
    </recommendedName>
</protein>
<proteinExistence type="predicted"/>
<sequence>MSSLSDGRSAGFLWIDNVTLEHIGAEIGPYGIAVYAAIAMHTTGRGREAWPGAKRLAEIAGCSPRKVKSTLHDLEAAGVLQIKERTGDTSIFTILDAPTTPESDESGGVHDMHGGGARHARGGVHDVHPNNNHRTRTKTKRGGPAEKSPSESPSLTADAKPLADAFTASGAELTNKRIRILNRWAERGRIDDVQRFARVVEKDFLGVDKDRQLNMSVLLDKYREDTAKAAERATGGTVTDVHGRGDGAPQAVPHKTAVKVHHHIRNEINGKASLTEHFDHIGDGDWRPVTATAHSVLSSLSTDSTVQ</sequence>
<dbReference type="Gene3D" id="1.10.10.10">
    <property type="entry name" value="Winged helix-like DNA-binding domain superfamily/Winged helix DNA-binding domain"/>
    <property type="match status" value="1"/>
</dbReference>
<reference evidence="2 3" key="1">
    <citation type="submission" date="2017-10" db="EMBL/GenBank/DDBJ databases">
        <title>Draft genome of Longimonas halophila.</title>
        <authorList>
            <person name="Goh K.M."/>
            <person name="Shamsir M.S."/>
            <person name="Lim S.W."/>
        </authorList>
    </citation>
    <scope>NUCLEOTIDE SEQUENCE [LARGE SCALE GENOMIC DNA]</scope>
    <source>
        <strain evidence="2 3">KCTC 42399</strain>
    </source>
</reference>